<accession>A0A290MMQ9</accession>
<dbReference type="AlphaFoldDB" id="A0A290MMQ9"/>
<sequence>MAAALADLAGRPDVQTSVQGDWTIIAQPQPRTLWSFPGAKHPAYPAAVRREVVTGPDGKVYVQMQVLCEASKPACDDLVRSFQALNKKIGASGKRRS</sequence>
<evidence type="ECO:0000313" key="1">
    <source>
        <dbReference type="EMBL" id="ATC33279.1"/>
    </source>
</evidence>
<evidence type="ECO:0000313" key="2">
    <source>
        <dbReference type="Proteomes" id="UP000217311"/>
    </source>
</evidence>
<protein>
    <submittedName>
        <fullName evidence="1">Molecular chaperone DnaJ</fullName>
    </submittedName>
</protein>
<organism evidence="1 2">
    <name type="scientific">Caulobacter vibrioides</name>
    <name type="common">Caulobacter crescentus</name>
    <dbReference type="NCBI Taxonomy" id="155892"/>
    <lineage>
        <taxon>Bacteria</taxon>
        <taxon>Pseudomonadati</taxon>
        <taxon>Pseudomonadota</taxon>
        <taxon>Alphaproteobacteria</taxon>
        <taxon>Caulobacterales</taxon>
        <taxon>Caulobacteraceae</taxon>
        <taxon>Caulobacter</taxon>
    </lineage>
</organism>
<dbReference type="EMBL" id="CP023315">
    <property type="protein sequence ID" value="ATC33279.1"/>
    <property type="molecule type" value="Genomic_DNA"/>
</dbReference>
<proteinExistence type="predicted"/>
<reference evidence="2" key="1">
    <citation type="submission" date="2017-09" db="EMBL/GenBank/DDBJ databases">
        <title>Genome evolution observed in wild isolates of Caulobacter crescentus.</title>
        <authorList>
            <person name="Ely B."/>
            <person name="Wilson K."/>
            <person name="Scott D."/>
        </authorList>
    </citation>
    <scope>NUCLEOTIDE SEQUENCE [LARGE SCALE GENOMIC DNA]</scope>
    <source>
        <strain evidence="2">CB13b1a</strain>
    </source>
</reference>
<dbReference type="Proteomes" id="UP000217311">
    <property type="component" value="Chromosome"/>
</dbReference>
<name>A0A290MMQ9_CAUVI</name>
<gene>
    <name evidence="1" type="ORF">CA606_13600</name>
</gene>